<evidence type="ECO:0000313" key="10">
    <source>
        <dbReference type="Proteomes" id="UP001184150"/>
    </source>
</evidence>
<keyword evidence="4 5" id="KW-0274">FAD</keyword>
<evidence type="ECO:0000259" key="8">
    <source>
        <dbReference type="PROSITE" id="PS00624"/>
    </source>
</evidence>
<accession>A0ABU1MSL9</accession>
<dbReference type="InterPro" id="IPR000172">
    <property type="entry name" value="GMC_OxRdtase_N"/>
</dbReference>
<dbReference type="PANTHER" id="PTHR11552:SF147">
    <property type="entry name" value="CHOLINE DEHYDROGENASE, MITOCHONDRIAL"/>
    <property type="match status" value="1"/>
</dbReference>
<dbReference type="PANTHER" id="PTHR11552">
    <property type="entry name" value="GLUCOSE-METHANOL-CHOLINE GMC OXIDOREDUCTASE"/>
    <property type="match status" value="1"/>
</dbReference>
<evidence type="ECO:0000256" key="3">
    <source>
        <dbReference type="ARBA" id="ARBA00022630"/>
    </source>
</evidence>
<evidence type="ECO:0000256" key="4">
    <source>
        <dbReference type="ARBA" id="ARBA00022827"/>
    </source>
</evidence>
<proteinExistence type="inferred from homology"/>
<dbReference type="GO" id="GO:0008812">
    <property type="term" value="F:choline dehydrogenase activity"/>
    <property type="evidence" value="ECO:0007669"/>
    <property type="project" value="UniProtKB-EC"/>
</dbReference>
<comment type="similarity">
    <text evidence="2 5">Belongs to the GMC oxidoreductase family.</text>
</comment>
<feature type="region of interest" description="Disordered" evidence="6">
    <location>
        <begin position="545"/>
        <end position="566"/>
    </location>
</feature>
<evidence type="ECO:0000256" key="5">
    <source>
        <dbReference type="RuleBase" id="RU003968"/>
    </source>
</evidence>
<evidence type="ECO:0000256" key="1">
    <source>
        <dbReference type="ARBA" id="ARBA00001974"/>
    </source>
</evidence>
<protein>
    <submittedName>
        <fullName evidence="9">Choline dehydrogenase</fullName>
        <ecNumber evidence="9">1.1.99.1</ecNumber>
    </submittedName>
</protein>
<evidence type="ECO:0000313" key="9">
    <source>
        <dbReference type="EMBL" id="MDR6513330.1"/>
    </source>
</evidence>
<dbReference type="Pfam" id="PF00732">
    <property type="entry name" value="GMC_oxred_N"/>
    <property type="match status" value="1"/>
</dbReference>
<evidence type="ECO:0000259" key="7">
    <source>
        <dbReference type="PROSITE" id="PS00623"/>
    </source>
</evidence>
<feature type="domain" description="Glucose-methanol-choline oxidoreductase N-terminal" evidence="8">
    <location>
        <begin position="267"/>
        <end position="281"/>
    </location>
</feature>
<feature type="domain" description="Glucose-methanol-choline oxidoreductase N-terminal" evidence="7">
    <location>
        <begin position="96"/>
        <end position="119"/>
    </location>
</feature>
<dbReference type="InterPro" id="IPR007867">
    <property type="entry name" value="GMC_OxRtase_C"/>
</dbReference>
<dbReference type="PIRSF" id="PIRSF000137">
    <property type="entry name" value="Alcohol_oxidase"/>
    <property type="match status" value="1"/>
</dbReference>
<dbReference type="Proteomes" id="UP001184150">
    <property type="component" value="Unassembled WGS sequence"/>
</dbReference>
<keyword evidence="9" id="KW-0560">Oxidoreductase</keyword>
<dbReference type="SUPFAM" id="SSF54373">
    <property type="entry name" value="FAD-linked reductases, C-terminal domain"/>
    <property type="match status" value="1"/>
</dbReference>
<comment type="caution">
    <text evidence="9">The sequence shown here is derived from an EMBL/GenBank/DDBJ whole genome shotgun (WGS) entry which is preliminary data.</text>
</comment>
<dbReference type="Pfam" id="PF05199">
    <property type="entry name" value="GMC_oxred_C"/>
    <property type="match status" value="1"/>
</dbReference>
<reference evidence="9 10" key="1">
    <citation type="submission" date="2023-07" db="EMBL/GenBank/DDBJ databases">
        <title>Sorghum-associated microbial communities from plants grown in Nebraska, USA.</title>
        <authorList>
            <person name="Schachtman D."/>
        </authorList>
    </citation>
    <scope>NUCLEOTIDE SEQUENCE [LARGE SCALE GENOMIC DNA]</scope>
    <source>
        <strain evidence="9 10">DS1027</strain>
    </source>
</reference>
<evidence type="ECO:0000256" key="6">
    <source>
        <dbReference type="SAM" id="MobiDB-lite"/>
    </source>
</evidence>
<sequence>MQTDLINADENESGMTQEFEYIVVGAGSSGAVIAARLSEDPAVRVLLLEAGGRDRHPLMAMPLAFFQLLRRPEVNWGYTTEPEVHADNRRLPVFRGKALGGSSSINGMMFTRGDPRDYDQWAQLGATGWSFEDVLPYFRKMEKSWRGASARHGGDGPISTQRHPMDNRLCTALLETARQKGHALTDDFEQDYEGFGAPDFSIHRGRRASTSKRYLEPATSRENLTIAIKAQATQVLFEGNRAVGVKYLQNGAICEARAGCEIILSGGAYNSPQLLMLSGIGPAEHLREMGIEVKVDLPGVGQNLQEHPGVQSSFQPHGAMDFENAIRFDRIARSVLWWRLTGKGLPATLPLTAMAFYKSRPDLERPDLEAMFLPTAMDAKVWFPGIIKGRGSVFSTSTIILRPDSRGWVKLRSANPLDKPRIFWNLLGTESDRALMRHGLRWMRELLAGDPLNQMIGEELRPGPAARSDADLDAYIRQTIATAHHPTSTCTMGVGREAVVDPQLRVYGVERLRVADASIMPIIVGGHTNAPSIMIGEKAAAMLKAGPSDERPEEESRLSRLRDEVV</sequence>
<name>A0ABU1MSL9_9SPHN</name>
<keyword evidence="3 5" id="KW-0285">Flavoprotein</keyword>
<organism evidence="9 10">
    <name type="scientific">Novosphingobium capsulatum</name>
    <dbReference type="NCBI Taxonomy" id="13688"/>
    <lineage>
        <taxon>Bacteria</taxon>
        <taxon>Pseudomonadati</taxon>
        <taxon>Pseudomonadota</taxon>
        <taxon>Alphaproteobacteria</taxon>
        <taxon>Sphingomonadales</taxon>
        <taxon>Sphingomonadaceae</taxon>
        <taxon>Novosphingobium</taxon>
    </lineage>
</organism>
<dbReference type="Gene3D" id="3.50.50.60">
    <property type="entry name" value="FAD/NAD(P)-binding domain"/>
    <property type="match status" value="1"/>
</dbReference>
<keyword evidence="10" id="KW-1185">Reference proteome</keyword>
<dbReference type="Gene3D" id="3.30.560.10">
    <property type="entry name" value="Glucose Oxidase, domain 3"/>
    <property type="match status" value="1"/>
</dbReference>
<dbReference type="InterPro" id="IPR036188">
    <property type="entry name" value="FAD/NAD-bd_sf"/>
</dbReference>
<evidence type="ECO:0000256" key="2">
    <source>
        <dbReference type="ARBA" id="ARBA00010790"/>
    </source>
</evidence>
<feature type="compositionally biased region" description="Basic and acidic residues" evidence="6">
    <location>
        <begin position="547"/>
        <end position="566"/>
    </location>
</feature>
<dbReference type="EC" id="1.1.99.1" evidence="9"/>
<dbReference type="InterPro" id="IPR012132">
    <property type="entry name" value="GMC_OxRdtase"/>
</dbReference>
<dbReference type="PROSITE" id="PS00624">
    <property type="entry name" value="GMC_OXRED_2"/>
    <property type="match status" value="1"/>
</dbReference>
<dbReference type="SUPFAM" id="SSF51905">
    <property type="entry name" value="FAD/NAD(P)-binding domain"/>
    <property type="match status" value="1"/>
</dbReference>
<dbReference type="EMBL" id="JAVDRD010000021">
    <property type="protein sequence ID" value="MDR6513330.1"/>
    <property type="molecule type" value="Genomic_DNA"/>
</dbReference>
<comment type="cofactor">
    <cofactor evidence="1">
        <name>FAD</name>
        <dbReference type="ChEBI" id="CHEBI:57692"/>
    </cofactor>
</comment>
<dbReference type="PROSITE" id="PS00623">
    <property type="entry name" value="GMC_OXRED_1"/>
    <property type="match status" value="1"/>
</dbReference>
<gene>
    <name evidence="9" type="ORF">J2792_004224</name>
</gene>